<reference evidence="16 17" key="1">
    <citation type="journal article" date="2020" name="Nature">
        <title>Six reference-quality genomes reveal evolution of bat adaptations.</title>
        <authorList>
            <person name="Jebb D."/>
            <person name="Huang Z."/>
            <person name="Pippel M."/>
            <person name="Hughes G.M."/>
            <person name="Lavrichenko K."/>
            <person name="Devanna P."/>
            <person name="Winkler S."/>
            <person name="Jermiin L.S."/>
            <person name="Skirmuntt E.C."/>
            <person name="Katzourakis A."/>
            <person name="Burkitt-Gray L."/>
            <person name="Ray D.A."/>
            <person name="Sullivan K.A.M."/>
            <person name="Roscito J.G."/>
            <person name="Kirilenko B.M."/>
            <person name="Davalos L.M."/>
            <person name="Corthals A.P."/>
            <person name="Power M.L."/>
            <person name="Jones G."/>
            <person name="Ransome R.D."/>
            <person name="Dechmann D.K.N."/>
            <person name="Locatelli A.G."/>
            <person name="Puechmaille S.J."/>
            <person name="Fedrigo O."/>
            <person name="Jarvis E.D."/>
            <person name="Hiller M."/>
            <person name="Vernes S.C."/>
            <person name="Myers E.W."/>
            <person name="Teeling E.C."/>
        </authorList>
    </citation>
    <scope>NUCLEOTIDE SEQUENCE [LARGE SCALE GENOMIC DNA]</scope>
    <source>
        <strain evidence="16">MRouAeg1</strain>
        <tissue evidence="16">Muscle</tissue>
    </source>
</reference>
<dbReference type="EMBL" id="JACASE010000014">
    <property type="protein sequence ID" value="KAF6411728.1"/>
    <property type="molecule type" value="Genomic_DNA"/>
</dbReference>
<keyword evidence="7 13" id="KW-0472">Membrane</keyword>
<evidence type="ECO:0000256" key="3">
    <source>
        <dbReference type="ARBA" id="ARBA00022729"/>
    </source>
</evidence>
<comment type="caution">
    <text evidence="16">The sequence shown here is derived from an EMBL/GenBank/DDBJ whole genome shotgun (WGS) entry which is preliminary data.</text>
</comment>
<comment type="similarity">
    <text evidence="11">Belongs to the immunoglobulin superfamily. SIGLEC (sialic acid binding Ig-like lectin) family.</text>
</comment>
<feature type="transmembrane region" description="Helical" evidence="13">
    <location>
        <begin position="441"/>
        <end position="463"/>
    </location>
</feature>
<dbReference type="InterPro" id="IPR013106">
    <property type="entry name" value="Ig_V-set"/>
</dbReference>
<accession>A0A7J8CLH8</accession>
<evidence type="ECO:0000259" key="15">
    <source>
        <dbReference type="PROSITE" id="PS50835"/>
    </source>
</evidence>
<evidence type="ECO:0000256" key="8">
    <source>
        <dbReference type="ARBA" id="ARBA00023157"/>
    </source>
</evidence>
<dbReference type="Gene3D" id="2.60.40.10">
    <property type="entry name" value="Immunoglobulins"/>
    <property type="match status" value="3"/>
</dbReference>
<dbReference type="SUPFAM" id="SSF48726">
    <property type="entry name" value="Immunoglobulin"/>
    <property type="match status" value="4"/>
</dbReference>
<dbReference type="AlphaFoldDB" id="A0A7J8CLH8"/>
<evidence type="ECO:0000256" key="14">
    <source>
        <dbReference type="SAM" id="SignalP"/>
    </source>
</evidence>
<evidence type="ECO:0000313" key="16">
    <source>
        <dbReference type="EMBL" id="KAF6411728.1"/>
    </source>
</evidence>
<evidence type="ECO:0000256" key="12">
    <source>
        <dbReference type="SAM" id="MobiDB-lite"/>
    </source>
</evidence>
<dbReference type="Pfam" id="PF13927">
    <property type="entry name" value="Ig_3"/>
    <property type="match status" value="1"/>
</dbReference>
<dbReference type="InterPro" id="IPR013783">
    <property type="entry name" value="Ig-like_fold"/>
</dbReference>
<keyword evidence="8" id="KW-1015">Disulfide bond</keyword>
<dbReference type="PANTHER" id="PTHR12035">
    <property type="entry name" value="SIALIC ACID BINDING IMMUNOGLOBULIN-LIKE LECTIN"/>
    <property type="match status" value="1"/>
</dbReference>
<dbReference type="Pfam" id="PF07686">
    <property type="entry name" value="V-set"/>
    <property type="match status" value="1"/>
</dbReference>
<dbReference type="GO" id="GO:0033691">
    <property type="term" value="F:sialic acid binding"/>
    <property type="evidence" value="ECO:0007669"/>
    <property type="project" value="TreeGrafter"/>
</dbReference>
<dbReference type="PROSITE" id="PS50835">
    <property type="entry name" value="IG_LIKE"/>
    <property type="match status" value="2"/>
</dbReference>
<feature type="region of interest" description="Disordered" evidence="12">
    <location>
        <begin position="471"/>
        <end position="514"/>
    </location>
</feature>
<protein>
    <recommendedName>
        <fullName evidence="15">Ig-like domain-containing protein</fullName>
    </recommendedName>
</protein>
<organism evidence="16 17">
    <name type="scientific">Rousettus aegyptiacus</name>
    <name type="common">Egyptian fruit bat</name>
    <name type="synonym">Pteropus aegyptiacus</name>
    <dbReference type="NCBI Taxonomy" id="9407"/>
    <lineage>
        <taxon>Eukaryota</taxon>
        <taxon>Metazoa</taxon>
        <taxon>Chordata</taxon>
        <taxon>Craniata</taxon>
        <taxon>Vertebrata</taxon>
        <taxon>Euteleostomi</taxon>
        <taxon>Mammalia</taxon>
        <taxon>Eutheria</taxon>
        <taxon>Laurasiatheria</taxon>
        <taxon>Chiroptera</taxon>
        <taxon>Yinpterochiroptera</taxon>
        <taxon>Pteropodoidea</taxon>
        <taxon>Pteropodidae</taxon>
        <taxon>Rousettinae</taxon>
        <taxon>Rousettus</taxon>
    </lineage>
</organism>
<evidence type="ECO:0000256" key="6">
    <source>
        <dbReference type="ARBA" id="ARBA00022989"/>
    </source>
</evidence>
<dbReference type="InterPro" id="IPR036179">
    <property type="entry name" value="Ig-like_dom_sf"/>
</dbReference>
<evidence type="ECO:0000313" key="17">
    <source>
        <dbReference type="Proteomes" id="UP000593571"/>
    </source>
</evidence>
<evidence type="ECO:0000256" key="13">
    <source>
        <dbReference type="SAM" id="Phobius"/>
    </source>
</evidence>
<feature type="chain" id="PRO_5029451942" description="Ig-like domain-containing protein" evidence="14">
    <location>
        <begin position="17"/>
        <end position="552"/>
    </location>
</feature>
<feature type="signal peptide" evidence="14">
    <location>
        <begin position="1"/>
        <end position="16"/>
    </location>
</feature>
<proteinExistence type="inferred from homology"/>
<evidence type="ECO:0000256" key="11">
    <source>
        <dbReference type="ARBA" id="ARBA00038361"/>
    </source>
</evidence>
<dbReference type="InterPro" id="IPR007110">
    <property type="entry name" value="Ig-like_dom"/>
</dbReference>
<dbReference type="PANTHER" id="PTHR12035:SF125">
    <property type="entry name" value="SIALIC ACID-BINDING IG-LIKE LECTIN 5"/>
    <property type="match status" value="1"/>
</dbReference>
<feature type="region of interest" description="Disordered" evidence="12">
    <location>
        <begin position="528"/>
        <end position="552"/>
    </location>
</feature>
<evidence type="ECO:0000256" key="1">
    <source>
        <dbReference type="ARBA" id="ARBA00004479"/>
    </source>
</evidence>
<evidence type="ECO:0000256" key="5">
    <source>
        <dbReference type="ARBA" id="ARBA00022889"/>
    </source>
</evidence>
<dbReference type="SMART" id="SM00408">
    <property type="entry name" value="IGc2"/>
    <property type="match status" value="1"/>
</dbReference>
<dbReference type="Proteomes" id="UP000593571">
    <property type="component" value="Unassembled WGS sequence"/>
</dbReference>
<keyword evidence="2 13" id="KW-0812">Transmembrane</keyword>
<keyword evidence="4" id="KW-0430">Lectin</keyword>
<feature type="domain" description="Ig-like" evidence="15">
    <location>
        <begin position="141"/>
        <end position="224"/>
    </location>
</feature>
<gene>
    <name evidence="16" type="ORF">HJG63_017592</name>
</gene>
<evidence type="ECO:0000256" key="2">
    <source>
        <dbReference type="ARBA" id="ARBA00022692"/>
    </source>
</evidence>
<evidence type="ECO:0000256" key="4">
    <source>
        <dbReference type="ARBA" id="ARBA00022734"/>
    </source>
</evidence>
<dbReference type="InterPro" id="IPR003599">
    <property type="entry name" value="Ig_sub"/>
</dbReference>
<dbReference type="GO" id="GO:0030246">
    <property type="term" value="F:carbohydrate binding"/>
    <property type="evidence" value="ECO:0007669"/>
    <property type="project" value="UniProtKB-KW"/>
</dbReference>
<dbReference type="GO" id="GO:0007155">
    <property type="term" value="P:cell adhesion"/>
    <property type="evidence" value="ECO:0007669"/>
    <property type="project" value="UniProtKB-KW"/>
</dbReference>
<sequence>MVPLLLLPLLWGGSLQDNSGFELRVQKSVTVQEGLCVFLPCYFSYSWSAWHPSAELYMYWYDARSNNLVATNNPKRVVSVEKKGRFRLLGDPMTNNCSLGIRDARKSDTGNYYFRVERGYVNHNYQGNMLDLQVTELTEKPDIHGLEGLESGRPARLTCSLPGYCGGESLGFSWVGAALDSRKPQSLRSSSVLTFTPRPGDHGTNLTCQVKRQGNRVITERTIRLNVSYAPQNLTISIFFRNVTELRYVGNAGNGSSLSVLEGDTLRLVCVADGNPPATLSWAQRGGTSSPYQPSSPGILELPRVESGHEGEFTCRAQNPGGSLHVSLHLSVESPPQLLGPSCSWEDEGLHCSCSSRAWSAPSLRWRLGEQLLEENLSSTSFTITSSSAGPWANSSLSLRGGLGSSLRLSCEAQNVHGATSAAVLLPPGKSGSLAGVVPGALGGAGAMALLSLCLCLIFFCILKARRKRAAGRPKGKDDENSVMGTVSWGSKHKPCPDIPLDQAPPAGESPLPVGQQDVYYANVTFLRRQSQEPREQEATSTTEYSEINRSK</sequence>
<keyword evidence="17" id="KW-1185">Reference proteome</keyword>
<keyword evidence="3 14" id="KW-0732">Signal</keyword>
<keyword evidence="6 13" id="KW-1133">Transmembrane helix</keyword>
<comment type="subcellular location">
    <subcellularLocation>
        <location evidence="1">Membrane</location>
        <topology evidence="1">Single-pass type I membrane protein</topology>
    </subcellularLocation>
</comment>
<keyword evidence="9" id="KW-0325">Glycoprotein</keyword>
<dbReference type="InterPro" id="IPR051036">
    <property type="entry name" value="SIGLEC"/>
</dbReference>
<name>A0A7J8CLH8_ROUAE</name>
<evidence type="ECO:0000256" key="10">
    <source>
        <dbReference type="ARBA" id="ARBA00023319"/>
    </source>
</evidence>
<keyword evidence="5" id="KW-0130">Cell adhesion</keyword>
<evidence type="ECO:0000256" key="9">
    <source>
        <dbReference type="ARBA" id="ARBA00023180"/>
    </source>
</evidence>
<keyword evidence="10" id="KW-0393">Immunoglobulin domain</keyword>
<evidence type="ECO:0000256" key="7">
    <source>
        <dbReference type="ARBA" id="ARBA00023136"/>
    </source>
</evidence>
<dbReference type="InterPro" id="IPR003598">
    <property type="entry name" value="Ig_sub2"/>
</dbReference>
<feature type="domain" description="Ig-like" evidence="15">
    <location>
        <begin position="231"/>
        <end position="331"/>
    </location>
</feature>
<dbReference type="SMART" id="SM00409">
    <property type="entry name" value="IG"/>
    <property type="match status" value="3"/>
</dbReference>
<dbReference type="FunFam" id="2.60.40.10:FF:000829">
    <property type="entry name" value="Sialic acid-binding Ig-like lectin 8"/>
    <property type="match status" value="1"/>
</dbReference>
<dbReference type="GO" id="GO:0005886">
    <property type="term" value="C:plasma membrane"/>
    <property type="evidence" value="ECO:0007669"/>
    <property type="project" value="TreeGrafter"/>
</dbReference>